<sequence length="174" mass="19260">MASMAKMSIISSPQVVLNRASTGPLATNGLGPNAIMLPTSTKTKASSSRLSFAVKAMKYESDPHQDLKVNLTSAHELGDDLLHTSRFELTPWDYKEEVNKIKMWFNMPGVAAQDIRVYVKDQKLFIQGKHLLLPPNIRKEDITAKLGNGVLFVSVPKTKPDFEPLSIVVQPASW</sequence>
<comment type="caution">
    <text evidence="3">The sequence shown here is derived from an EMBL/GenBank/DDBJ whole genome shotgun (WGS) entry which is preliminary data.</text>
</comment>
<dbReference type="SUPFAM" id="SSF49764">
    <property type="entry name" value="HSP20-like chaperones"/>
    <property type="match status" value="1"/>
</dbReference>
<dbReference type="Gene3D" id="2.60.40.790">
    <property type="match status" value="1"/>
</dbReference>
<dbReference type="InterPro" id="IPR002068">
    <property type="entry name" value="A-crystallin/Hsp20_dom"/>
</dbReference>
<dbReference type="InterPro" id="IPR008978">
    <property type="entry name" value="HSP20-like_chaperone"/>
</dbReference>
<reference evidence="3" key="1">
    <citation type="submission" date="2024-03" db="EMBL/GenBank/DDBJ databases">
        <title>WGS assembly of Saponaria officinalis var. Norfolk2.</title>
        <authorList>
            <person name="Jenkins J."/>
            <person name="Shu S."/>
            <person name="Grimwood J."/>
            <person name="Barry K."/>
            <person name="Goodstein D."/>
            <person name="Schmutz J."/>
            <person name="Leebens-Mack J."/>
            <person name="Osbourn A."/>
        </authorList>
    </citation>
    <scope>NUCLEOTIDE SEQUENCE [LARGE SCALE GENOMIC DNA]</scope>
    <source>
        <strain evidence="3">JIC</strain>
    </source>
</reference>
<evidence type="ECO:0000256" key="1">
    <source>
        <dbReference type="ARBA" id="ARBA00023016"/>
    </source>
</evidence>
<dbReference type="CDD" id="cd06464">
    <property type="entry name" value="ACD_sHsps-like"/>
    <property type="match status" value="1"/>
</dbReference>
<dbReference type="GO" id="GO:0009408">
    <property type="term" value="P:response to heat"/>
    <property type="evidence" value="ECO:0007669"/>
    <property type="project" value="InterPro"/>
</dbReference>
<evidence type="ECO:0000313" key="4">
    <source>
        <dbReference type="Proteomes" id="UP001443914"/>
    </source>
</evidence>
<evidence type="ECO:0000313" key="3">
    <source>
        <dbReference type="EMBL" id="KAK9724898.1"/>
    </source>
</evidence>
<dbReference type="Proteomes" id="UP001443914">
    <property type="component" value="Unassembled WGS sequence"/>
</dbReference>
<dbReference type="EMBL" id="JBDFQZ010000005">
    <property type="protein sequence ID" value="KAK9724898.1"/>
    <property type="molecule type" value="Genomic_DNA"/>
</dbReference>
<keyword evidence="4" id="KW-1185">Reference proteome</keyword>
<dbReference type="InterPro" id="IPR044587">
    <property type="entry name" value="HSP21-like"/>
</dbReference>
<proteinExistence type="predicted"/>
<organism evidence="3 4">
    <name type="scientific">Saponaria officinalis</name>
    <name type="common">Common soapwort</name>
    <name type="synonym">Lychnis saponaria</name>
    <dbReference type="NCBI Taxonomy" id="3572"/>
    <lineage>
        <taxon>Eukaryota</taxon>
        <taxon>Viridiplantae</taxon>
        <taxon>Streptophyta</taxon>
        <taxon>Embryophyta</taxon>
        <taxon>Tracheophyta</taxon>
        <taxon>Spermatophyta</taxon>
        <taxon>Magnoliopsida</taxon>
        <taxon>eudicotyledons</taxon>
        <taxon>Gunneridae</taxon>
        <taxon>Pentapetalae</taxon>
        <taxon>Caryophyllales</taxon>
        <taxon>Caryophyllaceae</taxon>
        <taxon>Caryophylleae</taxon>
        <taxon>Saponaria</taxon>
    </lineage>
</organism>
<keyword evidence="1" id="KW-0346">Stress response</keyword>
<dbReference type="PANTHER" id="PTHR46733">
    <property type="entry name" value="26.5 KDA HEAT SHOCK PROTEIN, MITOCHONDRIAL"/>
    <property type="match status" value="1"/>
</dbReference>
<dbReference type="AlphaFoldDB" id="A0AAW1KW44"/>
<accession>A0AAW1KW44</accession>
<name>A0AAW1KW44_SAPOF</name>
<dbReference type="Pfam" id="PF00011">
    <property type="entry name" value="HSP20"/>
    <property type="match status" value="1"/>
</dbReference>
<feature type="domain" description="SHSP" evidence="2">
    <location>
        <begin position="130"/>
        <end position="165"/>
    </location>
</feature>
<gene>
    <name evidence="3" type="ORF">RND81_05G106900</name>
</gene>
<dbReference type="PANTHER" id="PTHR46733:SF4">
    <property type="entry name" value="HEAT SHOCK PROTEIN 21, CHLOROPLASTIC"/>
    <property type="match status" value="1"/>
</dbReference>
<protein>
    <recommendedName>
        <fullName evidence="2">SHSP domain-containing protein</fullName>
    </recommendedName>
</protein>
<evidence type="ECO:0000259" key="2">
    <source>
        <dbReference type="Pfam" id="PF00011"/>
    </source>
</evidence>